<organism evidence="6 7">
    <name type="scientific">Streptomyces pilosus</name>
    <dbReference type="NCBI Taxonomy" id="28893"/>
    <lineage>
        <taxon>Bacteria</taxon>
        <taxon>Bacillati</taxon>
        <taxon>Actinomycetota</taxon>
        <taxon>Actinomycetes</taxon>
        <taxon>Kitasatosporales</taxon>
        <taxon>Streptomycetaceae</taxon>
        <taxon>Streptomyces</taxon>
    </lineage>
</organism>
<evidence type="ECO:0000256" key="2">
    <source>
        <dbReference type="ARBA" id="ARBA00022741"/>
    </source>
</evidence>
<comment type="caution">
    <text evidence="6">The sequence shown here is derived from an EMBL/GenBank/DDBJ whole genome shotgun (WGS) entry which is preliminary data.</text>
</comment>
<dbReference type="InterPro" id="IPR003593">
    <property type="entry name" value="AAA+_ATPase"/>
</dbReference>
<dbReference type="InterPro" id="IPR003439">
    <property type="entry name" value="ABC_transporter-like_ATP-bd"/>
</dbReference>
<dbReference type="InterPro" id="IPR027417">
    <property type="entry name" value="P-loop_NTPase"/>
</dbReference>
<accession>A0A918F5X6</accession>
<dbReference type="SMART" id="SM00382">
    <property type="entry name" value="AAA"/>
    <property type="match status" value="2"/>
</dbReference>
<dbReference type="CDD" id="cd03221">
    <property type="entry name" value="ABCF_EF-3"/>
    <property type="match status" value="1"/>
</dbReference>
<keyword evidence="3 6" id="KW-0067">ATP-binding</keyword>
<proteinExistence type="predicted"/>
<dbReference type="FunFam" id="3.40.50.300:FF:000011">
    <property type="entry name" value="Putative ABC transporter ATP-binding component"/>
    <property type="match status" value="1"/>
</dbReference>
<dbReference type="GO" id="GO:0005524">
    <property type="term" value="F:ATP binding"/>
    <property type="evidence" value="ECO:0007669"/>
    <property type="project" value="UniProtKB-KW"/>
</dbReference>
<feature type="domain" description="ABC transporter" evidence="5">
    <location>
        <begin position="4"/>
        <end position="262"/>
    </location>
</feature>
<reference evidence="6" key="1">
    <citation type="journal article" date="2014" name="Int. J. Syst. Evol. Microbiol.">
        <title>Complete genome sequence of Corynebacterium casei LMG S-19264T (=DSM 44701T), isolated from a smear-ripened cheese.</title>
        <authorList>
            <consortium name="US DOE Joint Genome Institute (JGI-PGF)"/>
            <person name="Walter F."/>
            <person name="Albersmeier A."/>
            <person name="Kalinowski J."/>
            <person name="Ruckert C."/>
        </authorList>
    </citation>
    <scope>NUCLEOTIDE SEQUENCE</scope>
    <source>
        <strain evidence="6">JCM 4403</strain>
    </source>
</reference>
<dbReference type="PANTHER" id="PTHR19211">
    <property type="entry name" value="ATP-BINDING TRANSPORT PROTEIN-RELATED"/>
    <property type="match status" value="1"/>
</dbReference>
<sequence length="544" mass="57887">MAQLRCTGITYAYGALTVLDGADLSVSAGERVGIVAPNGTGKSTLLRIAAADLVADSGSVTRAPADATVIRLAQERDMRDGEPLIDYLVRRTGVAQAQQDLDAAIQLLERQAPGADDAYAQAWDRWLALGGADLPERAADVAADLGLRLDARATIELSGGQRARLALAAVLLAQPDILLLDEPTNDLDDDGLARLEQHVRHSRAGIALISHDRAFLAATVDKVVELDEFTRRTSEYGGGWDSFVTERAAARQRAVEAYAAYEASRQQLTGTARTQREWARQGAARAVNPRRQPDGDKFRKASRLAGAQNTGAAAAKAERAVQRLDAAAPEQVREPWRLQFTIAPAGAPSGRALSLHQAVVHRGSCRLGPLTLDVGFGERLRIAGPNGSGKTTLLGALLGRVPLVAGTQHTSTAARLGEIDQARAVLDSERACADIVGEAAGLDTTETRTLLAKFRLGQDLALRPAASLSPGERTRAGLALLQARGVNCLVLDEPTNHLDIEAVEQLEQAIASFTGTLLLVTHDRRLADAVGVNRTVDVSDYRQP</sequence>
<dbReference type="InterPro" id="IPR050611">
    <property type="entry name" value="ABCF"/>
</dbReference>
<dbReference type="InterPro" id="IPR017871">
    <property type="entry name" value="ABC_transporter-like_CS"/>
</dbReference>
<reference evidence="6" key="2">
    <citation type="submission" date="2020-09" db="EMBL/GenBank/DDBJ databases">
        <authorList>
            <person name="Sun Q."/>
            <person name="Ohkuma M."/>
        </authorList>
    </citation>
    <scope>NUCLEOTIDE SEQUENCE</scope>
    <source>
        <strain evidence="6">JCM 4403</strain>
    </source>
</reference>
<dbReference type="Pfam" id="PF00005">
    <property type="entry name" value="ABC_tran"/>
    <property type="match status" value="2"/>
</dbReference>
<dbReference type="Gene3D" id="3.40.50.300">
    <property type="entry name" value="P-loop containing nucleotide triphosphate hydrolases"/>
    <property type="match status" value="2"/>
</dbReference>
<evidence type="ECO:0000259" key="5">
    <source>
        <dbReference type="PROSITE" id="PS50893"/>
    </source>
</evidence>
<evidence type="ECO:0000313" key="7">
    <source>
        <dbReference type="Proteomes" id="UP000656732"/>
    </source>
</evidence>
<evidence type="ECO:0000256" key="4">
    <source>
        <dbReference type="SAM" id="MobiDB-lite"/>
    </source>
</evidence>
<dbReference type="GO" id="GO:0016887">
    <property type="term" value="F:ATP hydrolysis activity"/>
    <property type="evidence" value="ECO:0007669"/>
    <property type="project" value="InterPro"/>
</dbReference>
<name>A0A918F5X6_9ACTN</name>
<dbReference type="AlphaFoldDB" id="A0A918F5X6"/>
<gene>
    <name evidence="6" type="ORF">GCM10010280_60250</name>
</gene>
<dbReference type="EMBL" id="BMTU01000017">
    <property type="protein sequence ID" value="GGR04231.1"/>
    <property type="molecule type" value="Genomic_DNA"/>
</dbReference>
<dbReference type="PROSITE" id="PS00211">
    <property type="entry name" value="ABC_TRANSPORTER_1"/>
    <property type="match status" value="1"/>
</dbReference>
<keyword evidence="1" id="KW-0677">Repeat</keyword>
<keyword evidence="7" id="KW-1185">Reference proteome</keyword>
<feature type="region of interest" description="Disordered" evidence="4">
    <location>
        <begin position="269"/>
        <end position="299"/>
    </location>
</feature>
<dbReference type="SUPFAM" id="SSF52540">
    <property type="entry name" value="P-loop containing nucleoside triphosphate hydrolases"/>
    <property type="match status" value="2"/>
</dbReference>
<protein>
    <submittedName>
        <fullName evidence="6">ABC transporter ATP-binding protein</fullName>
    </submittedName>
</protein>
<evidence type="ECO:0000256" key="3">
    <source>
        <dbReference type="ARBA" id="ARBA00022840"/>
    </source>
</evidence>
<dbReference type="PANTHER" id="PTHR19211:SF123">
    <property type="entry name" value="ABC TRANSPORTER"/>
    <property type="match status" value="1"/>
</dbReference>
<dbReference type="Proteomes" id="UP000656732">
    <property type="component" value="Unassembled WGS sequence"/>
</dbReference>
<dbReference type="PROSITE" id="PS50893">
    <property type="entry name" value="ABC_TRANSPORTER_2"/>
    <property type="match status" value="1"/>
</dbReference>
<keyword evidence="2" id="KW-0547">Nucleotide-binding</keyword>
<evidence type="ECO:0000256" key="1">
    <source>
        <dbReference type="ARBA" id="ARBA00022737"/>
    </source>
</evidence>
<evidence type="ECO:0000313" key="6">
    <source>
        <dbReference type="EMBL" id="GGR04231.1"/>
    </source>
</evidence>